<keyword evidence="10" id="KW-1185">Reference proteome</keyword>
<protein>
    <submittedName>
        <fullName evidence="9">LysR family transcriptional regulator</fullName>
    </submittedName>
</protein>
<dbReference type="Proteomes" id="UP001174932">
    <property type="component" value="Unassembled WGS sequence"/>
</dbReference>
<dbReference type="PRINTS" id="PR00039">
    <property type="entry name" value="HTHLYSR"/>
</dbReference>
<dbReference type="RefSeq" id="WP_304378060.1">
    <property type="nucleotide sequence ID" value="NZ_JAUOZU010000015.1"/>
</dbReference>
<accession>A0ABT8YR03</accession>
<dbReference type="PROSITE" id="PS50931">
    <property type="entry name" value="HTH_LYSR"/>
    <property type="match status" value="1"/>
</dbReference>
<dbReference type="InterPro" id="IPR036390">
    <property type="entry name" value="WH_DNA-bd_sf"/>
</dbReference>
<evidence type="ECO:0000313" key="9">
    <source>
        <dbReference type="EMBL" id="MDO6966140.1"/>
    </source>
</evidence>
<organism evidence="9 10">
    <name type="scientific">Rhizobium alvei</name>
    <dbReference type="NCBI Taxonomy" id="1132659"/>
    <lineage>
        <taxon>Bacteria</taxon>
        <taxon>Pseudomonadati</taxon>
        <taxon>Pseudomonadota</taxon>
        <taxon>Alphaproteobacteria</taxon>
        <taxon>Hyphomicrobiales</taxon>
        <taxon>Rhizobiaceae</taxon>
        <taxon>Rhizobium/Agrobacterium group</taxon>
        <taxon>Rhizobium</taxon>
    </lineage>
</organism>
<comment type="caution">
    <text evidence="9">The sequence shown here is derived from an EMBL/GenBank/DDBJ whole genome shotgun (WGS) entry which is preliminary data.</text>
</comment>
<dbReference type="InterPro" id="IPR036388">
    <property type="entry name" value="WH-like_DNA-bd_sf"/>
</dbReference>
<evidence type="ECO:0000313" key="10">
    <source>
        <dbReference type="Proteomes" id="UP001174932"/>
    </source>
</evidence>
<evidence type="ECO:0000256" key="2">
    <source>
        <dbReference type="ARBA" id="ARBA00022458"/>
    </source>
</evidence>
<dbReference type="InterPro" id="IPR000847">
    <property type="entry name" value="LysR_HTH_N"/>
</dbReference>
<keyword evidence="6" id="KW-0010">Activator</keyword>
<dbReference type="EMBL" id="JAUOZU010000015">
    <property type="protein sequence ID" value="MDO6966140.1"/>
    <property type="molecule type" value="Genomic_DNA"/>
</dbReference>
<keyword evidence="5" id="KW-0238">DNA-binding</keyword>
<proteinExistence type="inferred from homology"/>
<dbReference type="Pfam" id="PF00126">
    <property type="entry name" value="HTH_1"/>
    <property type="match status" value="1"/>
</dbReference>
<dbReference type="Pfam" id="PF03466">
    <property type="entry name" value="LysR_substrate"/>
    <property type="match status" value="1"/>
</dbReference>
<feature type="domain" description="HTH lysR-type" evidence="8">
    <location>
        <begin position="7"/>
        <end position="64"/>
    </location>
</feature>
<evidence type="ECO:0000256" key="4">
    <source>
        <dbReference type="ARBA" id="ARBA00023015"/>
    </source>
</evidence>
<evidence type="ECO:0000256" key="5">
    <source>
        <dbReference type="ARBA" id="ARBA00023125"/>
    </source>
</evidence>
<evidence type="ECO:0000256" key="1">
    <source>
        <dbReference type="ARBA" id="ARBA00009437"/>
    </source>
</evidence>
<name>A0ABT8YR03_9HYPH</name>
<dbReference type="Gene3D" id="1.10.10.10">
    <property type="entry name" value="Winged helix-like DNA-binding domain superfamily/Winged helix DNA-binding domain"/>
    <property type="match status" value="1"/>
</dbReference>
<comment type="similarity">
    <text evidence="1">Belongs to the LysR transcriptional regulatory family.</text>
</comment>
<reference evidence="9" key="1">
    <citation type="journal article" date="2015" name="Int. J. Syst. Evol. Microbiol.">
        <title>Rhizobium alvei sp. nov., isolated from a freshwater river.</title>
        <authorList>
            <person name="Sheu S.Y."/>
            <person name="Huang H.W."/>
            <person name="Young C.C."/>
            <person name="Chen W.M."/>
        </authorList>
    </citation>
    <scope>NUCLEOTIDE SEQUENCE</scope>
    <source>
        <strain evidence="9">TNR-22</strain>
    </source>
</reference>
<dbReference type="InterPro" id="IPR050389">
    <property type="entry name" value="LysR-type_TF"/>
</dbReference>
<dbReference type="PANTHER" id="PTHR30118:SF6">
    <property type="entry name" value="HTH-TYPE TRANSCRIPTIONAL REGULATOR LEUO"/>
    <property type="match status" value="1"/>
</dbReference>
<dbReference type="Gene3D" id="3.40.190.10">
    <property type="entry name" value="Periplasmic binding protein-like II"/>
    <property type="match status" value="2"/>
</dbReference>
<keyword evidence="4" id="KW-0805">Transcription regulation</keyword>
<keyword evidence="7" id="KW-0804">Transcription</keyword>
<dbReference type="PANTHER" id="PTHR30118">
    <property type="entry name" value="HTH-TYPE TRANSCRIPTIONAL REGULATOR LEUO-RELATED"/>
    <property type="match status" value="1"/>
</dbReference>
<dbReference type="SUPFAM" id="SSF46785">
    <property type="entry name" value="Winged helix' DNA-binding domain"/>
    <property type="match status" value="1"/>
</dbReference>
<evidence type="ECO:0000259" key="8">
    <source>
        <dbReference type="PROSITE" id="PS50931"/>
    </source>
</evidence>
<evidence type="ECO:0000256" key="6">
    <source>
        <dbReference type="ARBA" id="ARBA00023159"/>
    </source>
</evidence>
<reference evidence="9" key="2">
    <citation type="submission" date="2023-07" db="EMBL/GenBank/DDBJ databases">
        <authorList>
            <person name="Shen H."/>
        </authorList>
    </citation>
    <scope>NUCLEOTIDE SEQUENCE</scope>
    <source>
        <strain evidence="9">TNR-22</strain>
    </source>
</reference>
<keyword evidence="2" id="KW-0536">Nodulation</keyword>
<dbReference type="InterPro" id="IPR005119">
    <property type="entry name" value="LysR_subst-bd"/>
</dbReference>
<dbReference type="SUPFAM" id="SSF53850">
    <property type="entry name" value="Periplasmic binding protein-like II"/>
    <property type="match status" value="1"/>
</dbReference>
<sequence length="300" mass="34587">MVRFRRLDLNLLVALDAFLMERNVTRAAERLRISQSAASGALARLREYFGDELLIQVGRKMVLTERARLLEDAVQSVLRQIDSTVVRRPVFDMETQKRTIRIVASDYVEIVYLSSLISRLSNEAPGLKLFIEPPDEDPVARLTRGDVDLLIMPEIYLSDKHPSERLFSDDYVVVVWSRNQRYGDEITEDEFFNAFHVAANFPADRLPFDDIHFHGYGRTRKVMLKTHSFFSIPSHVIETDRIGLMPRRLASSMVSMMSLRILACPIAISKLEERVQWSCWSEGDPCLEWIRRKLVASGLQ</sequence>
<evidence type="ECO:0000256" key="7">
    <source>
        <dbReference type="ARBA" id="ARBA00023163"/>
    </source>
</evidence>
<evidence type="ECO:0000256" key="3">
    <source>
        <dbReference type="ARBA" id="ARBA00022491"/>
    </source>
</evidence>
<keyword evidence="3" id="KW-0678">Repressor</keyword>
<gene>
    <name evidence="9" type="ORF">Q4481_19480</name>
</gene>